<evidence type="ECO:0000256" key="1">
    <source>
        <dbReference type="SAM" id="Phobius"/>
    </source>
</evidence>
<dbReference type="AlphaFoldDB" id="A0AAX3YV94"/>
<keyword evidence="1" id="KW-1133">Transmembrane helix</keyword>
<keyword evidence="1" id="KW-0472">Membrane</keyword>
<reference evidence="3" key="2">
    <citation type="submission" date="2023-07" db="EMBL/GenBank/DDBJ databases">
        <title>Genomic analysis of Rhodococcus opacus VOC-14 with glycol ethers degradation activity.</title>
        <authorList>
            <person name="Narkevich D.A."/>
            <person name="Hlushen A.M."/>
            <person name="Akhremchuk A.E."/>
            <person name="Sikolenko M.A."/>
            <person name="Valentovich L.N."/>
        </authorList>
    </citation>
    <scope>NUCLEOTIDE SEQUENCE</scope>
    <source>
        <strain evidence="3">VOC-14</strain>
        <plasmid evidence="3">pRho-VOC14-L</plasmid>
    </source>
</reference>
<dbReference type="EMBL" id="CP130956">
    <property type="protein sequence ID" value="WLF52133.1"/>
    <property type="molecule type" value="Genomic_DNA"/>
</dbReference>
<feature type="transmembrane region" description="Helical" evidence="1">
    <location>
        <begin position="12"/>
        <end position="33"/>
    </location>
</feature>
<dbReference type="Proteomes" id="UP001066327">
    <property type="component" value="Unassembled WGS sequence"/>
</dbReference>
<proteinExistence type="predicted"/>
<name>A0AAX3YV94_RHOOP</name>
<sequence>MPETTFSRDTIVGLVVLLTVGLAALVPGLSLGWKWVSGQGSTSVTGVLFLIILIFGGSAATAYACRGLWSRFRRPTHD</sequence>
<dbReference type="Proteomes" id="UP001231166">
    <property type="component" value="Plasmid pRho-VOC14-L"/>
</dbReference>
<geneLocation type="plasmid" evidence="3 5">
    <name>pRho-VOC14-L</name>
</geneLocation>
<evidence type="ECO:0000313" key="2">
    <source>
        <dbReference type="EMBL" id="MCZ4590539.1"/>
    </source>
</evidence>
<gene>
    <name evidence="2" type="ORF">O4328_44205</name>
    <name evidence="3" type="ORF">Q5707_42695</name>
</gene>
<keyword evidence="3" id="KW-0614">Plasmid</keyword>
<evidence type="ECO:0000313" key="5">
    <source>
        <dbReference type="Proteomes" id="UP001231166"/>
    </source>
</evidence>
<keyword evidence="1" id="KW-0812">Transmembrane</keyword>
<evidence type="ECO:0000313" key="3">
    <source>
        <dbReference type="EMBL" id="WLF52133.1"/>
    </source>
</evidence>
<reference evidence="2" key="1">
    <citation type="submission" date="2022-12" db="EMBL/GenBank/DDBJ databases">
        <authorList>
            <person name="Krivoruchko A.V."/>
            <person name="Elkin A."/>
        </authorList>
    </citation>
    <scope>NUCLEOTIDE SEQUENCE</scope>
    <source>
        <strain evidence="2">IEGM 249</strain>
    </source>
</reference>
<dbReference type="EMBL" id="JAPWIS010000054">
    <property type="protein sequence ID" value="MCZ4590539.1"/>
    <property type="molecule type" value="Genomic_DNA"/>
</dbReference>
<evidence type="ECO:0008006" key="6">
    <source>
        <dbReference type="Google" id="ProtNLM"/>
    </source>
</evidence>
<feature type="transmembrane region" description="Helical" evidence="1">
    <location>
        <begin position="45"/>
        <end position="65"/>
    </location>
</feature>
<keyword evidence="4" id="KW-1185">Reference proteome</keyword>
<evidence type="ECO:0000313" key="4">
    <source>
        <dbReference type="Proteomes" id="UP001066327"/>
    </source>
</evidence>
<accession>A0AAX3YV94</accession>
<organism evidence="3 5">
    <name type="scientific">Rhodococcus opacus</name>
    <name type="common">Nocardia opaca</name>
    <dbReference type="NCBI Taxonomy" id="37919"/>
    <lineage>
        <taxon>Bacteria</taxon>
        <taxon>Bacillati</taxon>
        <taxon>Actinomycetota</taxon>
        <taxon>Actinomycetes</taxon>
        <taxon>Mycobacteriales</taxon>
        <taxon>Nocardiaceae</taxon>
        <taxon>Rhodococcus</taxon>
    </lineage>
</organism>
<protein>
    <recommendedName>
        <fullName evidence="6">Integral membrane protein</fullName>
    </recommendedName>
</protein>
<dbReference type="RefSeq" id="WP_037206220.1">
    <property type="nucleotide sequence ID" value="NZ_CP009112.1"/>
</dbReference>